<comment type="caution">
    <text evidence="2">The sequence shown here is derived from an EMBL/GenBank/DDBJ whole genome shotgun (WGS) entry which is preliminary data.</text>
</comment>
<sequence>MSYSSKNLFSYKTVFVESTDNIQLELIFSIGRNNIPNIKLPPLLFVHGLYHAAWCWENFLGWFASRGFDCFAVSLRGHGNSTKIESKDSSWTLEQYAEDVSSVVTYLYANTLSKPIIIGHAMGGAICQKYLESSFERITSCVLLCSIPPTGSIHSLPYWISNTPATLFALLLRSSYLLISTPERAQKSFFSSNIPQDLLNEYHSKFETTVNTKVNMQTLTTFVDVKKIMKEKNFSSSMIIIGGEKDCIIPIDAVEKLGKTYGGIKVNIVRDVAHDVMLEVKWEDVAMVILKRIQEKLMEKCAKIY</sequence>
<dbReference type="EMBL" id="QKYT01000054">
    <property type="protein sequence ID" value="RIA95871.1"/>
    <property type="molecule type" value="Genomic_DNA"/>
</dbReference>
<dbReference type="PRINTS" id="PR00111">
    <property type="entry name" value="ABHYDROLASE"/>
</dbReference>
<dbReference type="Proteomes" id="UP000265703">
    <property type="component" value="Unassembled WGS sequence"/>
</dbReference>
<accession>A0A397TLH4</accession>
<dbReference type="PANTHER" id="PTHR43194">
    <property type="entry name" value="HYDROLASE ALPHA/BETA FOLD FAMILY"/>
    <property type="match status" value="1"/>
</dbReference>
<dbReference type="InterPro" id="IPR050228">
    <property type="entry name" value="Carboxylesterase_BioH"/>
</dbReference>
<evidence type="ECO:0000313" key="2">
    <source>
        <dbReference type="EMBL" id="RIA95871.1"/>
    </source>
</evidence>
<dbReference type="OrthoDB" id="8119704at2759"/>
<dbReference type="Pfam" id="PF00561">
    <property type="entry name" value="Abhydrolase_1"/>
    <property type="match status" value="1"/>
</dbReference>
<organism evidence="2 3">
    <name type="scientific">Glomus cerebriforme</name>
    <dbReference type="NCBI Taxonomy" id="658196"/>
    <lineage>
        <taxon>Eukaryota</taxon>
        <taxon>Fungi</taxon>
        <taxon>Fungi incertae sedis</taxon>
        <taxon>Mucoromycota</taxon>
        <taxon>Glomeromycotina</taxon>
        <taxon>Glomeromycetes</taxon>
        <taxon>Glomerales</taxon>
        <taxon>Glomeraceae</taxon>
        <taxon>Glomus</taxon>
    </lineage>
</organism>
<evidence type="ECO:0000259" key="1">
    <source>
        <dbReference type="Pfam" id="PF00561"/>
    </source>
</evidence>
<dbReference type="AlphaFoldDB" id="A0A397TLH4"/>
<protein>
    <submittedName>
        <fullName evidence="2">Alpha/Beta hydrolase protein</fullName>
    </submittedName>
</protein>
<gene>
    <name evidence="2" type="ORF">C1645_802783</name>
</gene>
<feature type="domain" description="AB hydrolase-1" evidence="1">
    <location>
        <begin position="41"/>
        <end position="277"/>
    </location>
</feature>
<dbReference type="Gene3D" id="3.40.50.1820">
    <property type="entry name" value="alpha/beta hydrolase"/>
    <property type="match status" value="1"/>
</dbReference>
<dbReference type="SUPFAM" id="SSF53474">
    <property type="entry name" value="alpha/beta-Hydrolases"/>
    <property type="match status" value="1"/>
</dbReference>
<dbReference type="STRING" id="658196.A0A397TLH4"/>
<keyword evidence="3" id="KW-1185">Reference proteome</keyword>
<keyword evidence="2" id="KW-0378">Hydrolase</keyword>
<proteinExistence type="predicted"/>
<dbReference type="GO" id="GO:0016787">
    <property type="term" value="F:hydrolase activity"/>
    <property type="evidence" value="ECO:0007669"/>
    <property type="project" value="UniProtKB-KW"/>
</dbReference>
<name>A0A397TLH4_9GLOM</name>
<dbReference type="PANTHER" id="PTHR43194:SF2">
    <property type="entry name" value="PEROXISOMAL MEMBRANE PROTEIN LPX1"/>
    <property type="match status" value="1"/>
</dbReference>
<reference evidence="2 3" key="1">
    <citation type="submission" date="2018-06" db="EMBL/GenBank/DDBJ databases">
        <title>Comparative genomics reveals the genomic features of Rhizophagus irregularis, R. cerebriforme, R. diaphanum and Gigaspora rosea, and their symbiotic lifestyle signature.</title>
        <authorList>
            <person name="Morin E."/>
            <person name="San Clemente H."/>
            <person name="Chen E.C.H."/>
            <person name="De La Providencia I."/>
            <person name="Hainaut M."/>
            <person name="Kuo A."/>
            <person name="Kohler A."/>
            <person name="Murat C."/>
            <person name="Tang N."/>
            <person name="Roy S."/>
            <person name="Loubradou J."/>
            <person name="Henrissat B."/>
            <person name="Grigoriev I.V."/>
            <person name="Corradi N."/>
            <person name="Roux C."/>
            <person name="Martin F.M."/>
        </authorList>
    </citation>
    <scope>NUCLEOTIDE SEQUENCE [LARGE SCALE GENOMIC DNA]</scope>
    <source>
        <strain evidence="2 3">DAOM 227022</strain>
    </source>
</reference>
<dbReference type="InterPro" id="IPR029058">
    <property type="entry name" value="AB_hydrolase_fold"/>
</dbReference>
<evidence type="ECO:0000313" key="3">
    <source>
        <dbReference type="Proteomes" id="UP000265703"/>
    </source>
</evidence>
<dbReference type="InterPro" id="IPR000073">
    <property type="entry name" value="AB_hydrolase_1"/>
</dbReference>